<dbReference type="PANTHER" id="PTHR13362:SF2">
    <property type="entry name" value="SMALL RIBOSOMAL SUBUNIT PROTEIN MS33"/>
    <property type="match status" value="1"/>
</dbReference>
<dbReference type="GO" id="GO:0005739">
    <property type="term" value="C:mitochondrion"/>
    <property type="evidence" value="ECO:0007669"/>
    <property type="project" value="UniProtKB-SubCell"/>
</dbReference>
<name>K5WA57_PHACS</name>
<dbReference type="STRING" id="650164.K5WA57"/>
<dbReference type="AlphaFoldDB" id="K5WA57"/>
<organism evidence="8 9">
    <name type="scientific">Phanerochaete carnosa (strain HHB-10118-sp)</name>
    <name type="common">White-rot fungus</name>
    <name type="synonym">Peniophora carnosa</name>
    <dbReference type="NCBI Taxonomy" id="650164"/>
    <lineage>
        <taxon>Eukaryota</taxon>
        <taxon>Fungi</taxon>
        <taxon>Dikarya</taxon>
        <taxon>Basidiomycota</taxon>
        <taxon>Agaricomycotina</taxon>
        <taxon>Agaricomycetes</taxon>
        <taxon>Polyporales</taxon>
        <taxon>Phanerochaetaceae</taxon>
        <taxon>Phanerochaete</taxon>
    </lineage>
</organism>
<feature type="compositionally biased region" description="Basic residues" evidence="7">
    <location>
        <begin position="84"/>
        <end position="95"/>
    </location>
</feature>
<dbReference type="PANTHER" id="PTHR13362">
    <property type="entry name" value="MITOCHONDRIAL RIBOSOMAL PROTEIN S33"/>
    <property type="match status" value="1"/>
</dbReference>
<dbReference type="HOGENOM" id="CLU_1283666_0_0_1"/>
<dbReference type="GO" id="GO:0005840">
    <property type="term" value="C:ribosome"/>
    <property type="evidence" value="ECO:0007669"/>
    <property type="project" value="UniProtKB-KW"/>
</dbReference>
<evidence type="ECO:0000313" key="9">
    <source>
        <dbReference type="Proteomes" id="UP000008370"/>
    </source>
</evidence>
<dbReference type="EMBL" id="JH930472">
    <property type="protein sequence ID" value="EKM56110.1"/>
    <property type="molecule type" value="Genomic_DNA"/>
</dbReference>
<proteinExistence type="inferred from homology"/>
<evidence type="ECO:0000256" key="6">
    <source>
        <dbReference type="ARBA" id="ARBA00035132"/>
    </source>
</evidence>
<dbReference type="Pfam" id="PF08293">
    <property type="entry name" value="MRP-S33"/>
    <property type="match status" value="1"/>
</dbReference>
<keyword evidence="5" id="KW-0687">Ribonucleoprotein</keyword>
<sequence length="215" mass="24414">MASVLPSRLAAVTRLRCSIFQTAYNPLSVRTGAKYLRARLRGPSMMNYYPEVIAVPNIKKEYPDWEILDLAEQQRLEDVEDRKSRGKGTPRKAKNKGASTSVSPRRRKLSHSFFRRVSQDEAETLGAYSWAAVGLLALRLLFMCRCLSLHAVLLYIVLSSRHQYQSFRGGHSLHIHLVSTLLHNCGPTLMAVLPPHSQNTPWLTMARRNIRVVHP</sequence>
<evidence type="ECO:0000256" key="1">
    <source>
        <dbReference type="ARBA" id="ARBA00004173"/>
    </source>
</evidence>
<dbReference type="GeneID" id="18916782"/>
<keyword evidence="4" id="KW-0496">Mitochondrion</keyword>
<keyword evidence="9" id="KW-1185">Reference proteome</keyword>
<evidence type="ECO:0000256" key="7">
    <source>
        <dbReference type="SAM" id="MobiDB-lite"/>
    </source>
</evidence>
<dbReference type="GO" id="GO:1990904">
    <property type="term" value="C:ribonucleoprotein complex"/>
    <property type="evidence" value="ECO:0007669"/>
    <property type="project" value="UniProtKB-KW"/>
</dbReference>
<dbReference type="InterPro" id="IPR013219">
    <property type="entry name" value="Ribosomal_mS33"/>
</dbReference>
<gene>
    <name evidence="8" type="ORF">PHACADRAFT_257185</name>
</gene>
<evidence type="ECO:0000256" key="4">
    <source>
        <dbReference type="ARBA" id="ARBA00023128"/>
    </source>
</evidence>
<dbReference type="Proteomes" id="UP000008370">
    <property type="component" value="Unassembled WGS sequence"/>
</dbReference>
<reference evidence="8 9" key="1">
    <citation type="journal article" date="2012" name="BMC Genomics">
        <title>Comparative genomics of the white-rot fungi, Phanerochaete carnosa and P. chrysosporium, to elucidate the genetic basis of the distinct wood types they colonize.</title>
        <authorList>
            <person name="Suzuki H."/>
            <person name="MacDonald J."/>
            <person name="Syed K."/>
            <person name="Salamov A."/>
            <person name="Hori C."/>
            <person name="Aerts A."/>
            <person name="Henrissat B."/>
            <person name="Wiebenga A."/>
            <person name="vanKuyk P.A."/>
            <person name="Barry K."/>
            <person name="Lindquist E."/>
            <person name="LaButti K."/>
            <person name="Lapidus A."/>
            <person name="Lucas S."/>
            <person name="Coutinho P."/>
            <person name="Gong Y."/>
            <person name="Samejima M."/>
            <person name="Mahadevan R."/>
            <person name="Abou-Zaid M."/>
            <person name="de Vries R.P."/>
            <person name="Igarashi K."/>
            <person name="Yadav J.S."/>
            <person name="Grigoriev I.V."/>
            <person name="Master E.R."/>
        </authorList>
    </citation>
    <scope>NUCLEOTIDE SEQUENCE [LARGE SCALE GENOMIC DNA]</scope>
    <source>
        <strain evidence="8 9">HHB-10118-sp</strain>
    </source>
</reference>
<comment type="similarity">
    <text evidence="2">Belongs to the mitochondrion-specific ribosomal protein mS33 family.</text>
</comment>
<keyword evidence="3" id="KW-0689">Ribosomal protein</keyword>
<evidence type="ECO:0000256" key="3">
    <source>
        <dbReference type="ARBA" id="ARBA00022980"/>
    </source>
</evidence>
<accession>K5WA57</accession>
<dbReference type="InParanoid" id="K5WA57"/>
<dbReference type="KEGG" id="pco:PHACADRAFT_257185"/>
<dbReference type="RefSeq" id="XP_007396408.1">
    <property type="nucleotide sequence ID" value="XM_007396346.1"/>
</dbReference>
<dbReference type="OrthoDB" id="2257454at2759"/>
<comment type="subcellular location">
    <subcellularLocation>
        <location evidence="1">Mitochondrion</location>
    </subcellularLocation>
</comment>
<evidence type="ECO:0000256" key="5">
    <source>
        <dbReference type="ARBA" id="ARBA00023274"/>
    </source>
</evidence>
<evidence type="ECO:0000256" key="2">
    <source>
        <dbReference type="ARBA" id="ARBA00008970"/>
    </source>
</evidence>
<feature type="region of interest" description="Disordered" evidence="7">
    <location>
        <begin position="78"/>
        <end position="107"/>
    </location>
</feature>
<evidence type="ECO:0000313" key="8">
    <source>
        <dbReference type="EMBL" id="EKM56110.1"/>
    </source>
</evidence>
<protein>
    <recommendedName>
        <fullName evidence="6">Small ribosomal subunit protein mS33</fullName>
    </recommendedName>
</protein>